<feature type="non-terminal residue" evidence="1">
    <location>
        <position position="63"/>
    </location>
</feature>
<accession>A0ACC1JX33</accession>
<feature type="non-terminal residue" evidence="1">
    <location>
        <position position="1"/>
    </location>
</feature>
<proteinExistence type="predicted"/>
<dbReference type="Proteomes" id="UP001140066">
    <property type="component" value="Unassembled WGS sequence"/>
</dbReference>
<dbReference type="EMBL" id="JANBUK010003045">
    <property type="protein sequence ID" value="KAJ2769224.1"/>
    <property type="molecule type" value="Genomic_DNA"/>
</dbReference>
<keyword evidence="2" id="KW-1185">Reference proteome</keyword>
<comment type="caution">
    <text evidence="1">The sequence shown here is derived from an EMBL/GenBank/DDBJ whole genome shotgun (WGS) entry which is preliminary data.</text>
</comment>
<reference evidence="1" key="1">
    <citation type="submission" date="2022-07" db="EMBL/GenBank/DDBJ databases">
        <title>Phylogenomic reconstructions and comparative analyses of Kickxellomycotina fungi.</title>
        <authorList>
            <person name="Reynolds N.K."/>
            <person name="Stajich J.E."/>
            <person name="Barry K."/>
            <person name="Grigoriev I.V."/>
            <person name="Crous P."/>
            <person name="Smith M.E."/>
        </authorList>
    </citation>
    <scope>NUCLEOTIDE SEQUENCE</scope>
    <source>
        <strain evidence="1">BCRC 34191</strain>
    </source>
</reference>
<evidence type="ECO:0000313" key="2">
    <source>
        <dbReference type="Proteomes" id="UP001140066"/>
    </source>
</evidence>
<protein>
    <submittedName>
        <fullName evidence="1">Uncharacterized protein</fullName>
    </submittedName>
</protein>
<gene>
    <name evidence="1" type="ORF">GGI18_005441</name>
</gene>
<name>A0ACC1JX33_9FUNG</name>
<organism evidence="1 2">
    <name type="scientific">Coemansia linderi</name>
    <dbReference type="NCBI Taxonomy" id="2663919"/>
    <lineage>
        <taxon>Eukaryota</taxon>
        <taxon>Fungi</taxon>
        <taxon>Fungi incertae sedis</taxon>
        <taxon>Zoopagomycota</taxon>
        <taxon>Kickxellomycotina</taxon>
        <taxon>Kickxellomycetes</taxon>
        <taxon>Kickxellales</taxon>
        <taxon>Kickxellaceae</taxon>
        <taxon>Coemansia</taxon>
    </lineage>
</organism>
<evidence type="ECO:0000313" key="1">
    <source>
        <dbReference type="EMBL" id="KAJ2769224.1"/>
    </source>
</evidence>
<sequence>YDDAPFDPDVQAFSEFILRNDTYLVIGLDSDKSIAELKARSIMKRLAVAFLCVNMTLDNFADD</sequence>